<keyword evidence="1 2" id="KW-0597">Phosphoprotein</keyword>
<dbReference type="Pfam" id="PF00072">
    <property type="entry name" value="Response_reg"/>
    <property type="match status" value="1"/>
</dbReference>
<dbReference type="SUPFAM" id="SSF52172">
    <property type="entry name" value="CheY-like"/>
    <property type="match status" value="1"/>
</dbReference>
<accession>A0A2Z2NTF1</accession>
<dbReference type="InterPro" id="IPR001789">
    <property type="entry name" value="Sig_transdc_resp-reg_receiver"/>
</dbReference>
<evidence type="ECO:0000313" key="4">
    <source>
        <dbReference type="EMBL" id="ASJ70394.1"/>
    </source>
</evidence>
<dbReference type="EMBL" id="CP018632">
    <property type="protein sequence ID" value="ASJ70394.1"/>
    <property type="molecule type" value="Genomic_DNA"/>
</dbReference>
<evidence type="ECO:0000313" key="5">
    <source>
        <dbReference type="Proteomes" id="UP000250079"/>
    </source>
</evidence>
<sequence>MNSPARAAVGNLVNELVLVDDDKLTVEIVSWIVKKSSYQSTLFTNADEALAYLRINTPKLLVVDFYMPQITGLEFITELHACSDLSRTSVYLCSAVSPSFEDSKLLASMNVQTLEKQLICDRKQLGVLLEEKLEIIPAKII</sequence>
<protein>
    <recommendedName>
        <fullName evidence="3">Response regulatory domain-containing protein</fullName>
    </recommendedName>
</protein>
<keyword evidence="5" id="KW-1185">Reference proteome</keyword>
<dbReference type="InterPro" id="IPR011006">
    <property type="entry name" value="CheY-like_superfamily"/>
</dbReference>
<evidence type="ECO:0000256" key="1">
    <source>
        <dbReference type="ARBA" id="ARBA00022553"/>
    </source>
</evidence>
<dbReference type="KEGG" id="gai:IMCC3135_01375"/>
<evidence type="ECO:0000256" key="2">
    <source>
        <dbReference type="PROSITE-ProRule" id="PRU00169"/>
    </source>
</evidence>
<dbReference type="OrthoDB" id="9784719at2"/>
<dbReference type="CDD" id="cd00156">
    <property type="entry name" value="REC"/>
    <property type="match status" value="1"/>
</dbReference>
<feature type="domain" description="Response regulatory" evidence="3">
    <location>
        <begin position="15"/>
        <end position="141"/>
    </location>
</feature>
<dbReference type="Gene3D" id="3.40.50.2300">
    <property type="match status" value="1"/>
</dbReference>
<name>A0A2Z2NTF1_9GAMM</name>
<gene>
    <name evidence="4" type="ORF">IMCC3135_01375</name>
</gene>
<proteinExistence type="predicted"/>
<dbReference type="RefSeq" id="WP_088915942.1">
    <property type="nucleotide sequence ID" value="NZ_CP018632.1"/>
</dbReference>
<evidence type="ECO:0000259" key="3">
    <source>
        <dbReference type="PROSITE" id="PS50110"/>
    </source>
</evidence>
<dbReference type="GO" id="GO:0000160">
    <property type="term" value="P:phosphorelay signal transduction system"/>
    <property type="evidence" value="ECO:0007669"/>
    <property type="project" value="InterPro"/>
</dbReference>
<dbReference type="Proteomes" id="UP000250079">
    <property type="component" value="Chromosome"/>
</dbReference>
<organism evidence="4 5">
    <name type="scientific">Granulosicoccus antarcticus IMCC3135</name>
    <dbReference type="NCBI Taxonomy" id="1192854"/>
    <lineage>
        <taxon>Bacteria</taxon>
        <taxon>Pseudomonadati</taxon>
        <taxon>Pseudomonadota</taxon>
        <taxon>Gammaproteobacteria</taxon>
        <taxon>Chromatiales</taxon>
        <taxon>Granulosicoccaceae</taxon>
        <taxon>Granulosicoccus</taxon>
    </lineage>
</organism>
<dbReference type="PANTHER" id="PTHR44591:SF3">
    <property type="entry name" value="RESPONSE REGULATORY DOMAIN-CONTAINING PROTEIN"/>
    <property type="match status" value="1"/>
</dbReference>
<reference evidence="4 5" key="1">
    <citation type="submission" date="2016-12" db="EMBL/GenBank/DDBJ databases">
        <authorList>
            <person name="Song W.-J."/>
            <person name="Kurnit D.M."/>
        </authorList>
    </citation>
    <scope>NUCLEOTIDE SEQUENCE [LARGE SCALE GENOMIC DNA]</scope>
    <source>
        <strain evidence="4 5">IMCC3135</strain>
    </source>
</reference>
<feature type="modified residue" description="4-aspartylphosphate" evidence="2">
    <location>
        <position position="64"/>
    </location>
</feature>
<dbReference type="PROSITE" id="PS50110">
    <property type="entry name" value="RESPONSE_REGULATORY"/>
    <property type="match status" value="1"/>
</dbReference>
<dbReference type="PANTHER" id="PTHR44591">
    <property type="entry name" value="STRESS RESPONSE REGULATOR PROTEIN 1"/>
    <property type="match status" value="1"/>
</dbReference>
<dbReference type="AlphaFoldDB" id="A0A2Z2NTF1"/>
<dbReference type="InterPro" id="IPR050595">
    <property type="entry name" value="Bact_response_regulator"/>
</dbReference>